<reference evidence="2 3" key="1">
    <citation type="submission" date="2019-01" db="EMBL/GenBank/DDBJ databases">
        <authorList>
            <person name="Chen W.-M."/>
        </authorList>
    </citation>
    <scope>NUCLEOTIDE SEQUENCE [LARGE SCALE GENOMIC DNA]</scope>
    <source>
        <strain evidence="2 3">TER-1</strain>
    </source>
</reference>
<evidence type="ECO:0000256" key="1">
    <source>
        <dbReference type="SAM" id="MobiDB-lite"/>
    </source>
</evidence>
<evidence type="ECO:0000313" key="3">
    <source>
        <dbReference type="Proteomes" id="UP000286997"/>
    </source>
</evidence>
<dbReference type="Proteomes" id="UP000286997">
    <property type="component" value="Unassembled WGS sequence"/>
</dbReference>
<feature type="compositionally biased region" description="Basic and acidic residues" evidence="1">
    <location>
        <begin position="70"/>
        <end position="82"/>
    </location>
</feature>
<accession>A0A3S3UD08</accession>
<organism evidence="2 3">
    <name type="scientific">Methylobacterium oryzihabitans</name>
    <dbReference type="NCBI Taxonomy" id="2499852"/>
    <lineage>
        <taxon>Bacteria</taxon>
        <taxon>Pseudomonadati</taxon>
        <taxon>Pseudomonadota</taxon>
        <taxon>Alphaproteobacteria</taxon>
        <taxon>Hyphomicrobiales</taxon>
        <taxon>Methylobacteriaceae</taxon>
        <taxon>Methylobacterium</taxon>
    </lineage>
</organism>
<name>A0A3S3UD08_9HYPH</name>
<sequence>MSRRAGHWALPAALERIRRELEAARAEALREGVHSADVVLDIPARQRAPPRPASPGWSGASRHAQQGARLDADQGPRSDAVRQSEVPRAGRRRRSAASACASARSAKQPCVGEPTLRPLRSLFCRRFLSQNRQKLLRNLLRSPP</sequence>
<comment type="caution">
    <text evidence="2">The sequence shown here is derived from an EMBL/GenBank/DDBJ whole genome shotgun (WGS) entry which is preliminary data.</text>
</comment>
<dbReference type="EMBL" id="SACP01000002">
    <property type="protein sequence ID" value="RVU21212.1"/>
    <property type="molecule type" value="Genomic_DNA"/>
</dbReference>
<evidence type="ECO:0000313" key="2">
    <source>
        <dbReference type="EMBL" id="RVU21212.1"/>
    </source>
</evidence>
<feature type="compositionally biased region" description="Low complexity" evidence="1">
    <location>
        <begin position="96"/>
        <end position="106"/>
    </location>
</feature>
<gene>
    <name evidence="2" type="ORF">EOE48_03730</name>
</gene>
<keyword evidence="3" id="KW-1185">Reference proteome</keyword>
<feature type="region of interest" description="Disordered" evidence="1">
    <location>
        <begin position="38"/>
        <end position="112"/>
    </location>
</feature>
<proteinExistence type="predicted"/>
<protein>
    <submittedName>
        <fullName evidence="2">Uncharacterized protein</fullName>
    </submittedName>
</protein>
<dbReference type="AlphaFoldDB" id="A0A3S3UD08"/>